<dbReference type="Gene3D" id="3.30.9.10">
    <property type="entry name" value="D-Amino Acid Oxidase, subunit A, domain 2"/>
    <property type="match status" value="1"/>
</dbReference>
<comment type="caution">
    <text evidence="7">The sequence shown here is derived from an EMBL/GenBank/DDBJ whole genome shotgun (WGS) entry which is preliminary data.</text>
</comment>
<dbReference type="Pfam" id="PF21274">
    <property type="entry name" value="Rng_hyd_C"/>
    <property type="match status" value="1"/>
</dbReference>
<feature type="non-terminal residue" evidence="7">
    <location>
        <position position="573"/>
    </location>
</feature>
<dbReference type="PANTHER" id="PTHR43004">
    <property type="entry name" value="TRK SYSTEM POTASSIUM UPTAKE PROTEIN"/>
    <property type="match status" value="1"/>
</dbReference>
<dbReference type="GO" id="GO:0016709">
    <property type="term" value="F:oxidoreductase activity, acting on paired donors, with incorporation or reduction of molecular oxygen, NAD(P)H as one donor, and incorporation of one atom of oxygen"/>
    <property type="evidence" value="ECO:0007669"/>
    <property type="project" value="UniProtKB-ARBA"/>
</dbReference>
<dbReference type="InterPro" id="IPR036188">
    <property type="entry name" value="FAD/NAD-bd_sf"/>
</dbReference>
<dbReference type="Gene3D" id="3.50.50.60">
    <property type="entry name" value="FAD/NAD(P)-binding domain"/>
    <property type="match status" value="1"/>
</dbReference>
<keyword evidence="5" id="KW-0472">Membrane</keyword>
<dbReference type="GO" id="GO:0071949">
    <property type="term" value="F:FAD binding"/>
    <property type="evidence" value="ECO:0007669"/>
    <property type="project" value="InterPro"/>
</dbReference>
<accession>A0A9P8G1Y3</accession>
<dbReference type="EMBL" id="JAHFXS010000106">
    <property type="protein sequence ID" value="KAG9989065.1"/>
    <property type="molecule type" value="Genomic_DNA"/>
</dbReference>
<feature type="domain" description="FAD-binding" evidence="6">
    <location>
        <begin position="40"/>
        <end position="400"/>
    </location>
</feature>
<reference evidence="7" key="1">
    <citation type="journal article" date="2021" name="J Fungi (Basel)">
        <title>Virulence traits and population genomics of the black yeast Aureobasidium melanogenum.</title>
        <authorList>
            <person name="Cernosa A."/>
            <person name="Sun X."/>
            <person name="Gostincar C."/>
            <person name="Fang C."/>
            <person name="Gunde-Cimerman N."/>
            <person name="Song Z."/>
        </authorList>
    </citation>
    <scope>NUCLEOTIDE SEQUENCE</scope>
    <source>
        <strain evidence="7">EXF-9298</strain>
    </source>
</reference>
<feature type="transmembrane region" description="Helical" evidence="5">
    <location>
        <begin position="40"/>
        <end position="60"/>
    </location>
</feature>
<evidence type="ECO:0000259" key="6">
    <source>
        <dbReference type="Pfam" id="PF01494"/>
    </source>
</evidence>
<dbReference type="Gene3D" id="3.40.30.120">
    <property type="match status" value="1"/>
</dbReference>
<dbReference type="PANTHER" id="PTHR43004:SF19">
    <property type="entry name" value="BINDING MONOOXYGENASE, PUTATIVE (JCVI)-RELATED"/>
    <property type="match status" value="1"/>
</dbReference>
<dbReference type="PRINTS" id="PR00420">
    <property type="entry name" value="RNGMNOXGNASE"/>
</dbReference>
<dbReference type="AlphaFoldDB" id="A0A9P8G1Y3"/>
<dbReference type="SUPFAM" id="SSF51905">
    <property type="entry name" value="FAD/NAD(P)-binding domain"/>
    <property type="match status" value="1"/>
</dbReference>
<proteinExistence type="predicted"/>
<evidence type="ECO:0000256" key="2">
    <source>
        <dbReference type="ARBA" id="ARBA00022630"/>
    </source>
</evidence>
<organism evidence="7 8">
    <name type="scientific">Aureobasidium melanogenum</name>
    <name type="common">Aureobasidium pullulans var. melanogenum</name>
    <dbReference type="NCBI Taxonomy" id="46634"/>
    <lineage>
        <taxon>Eukaryota</taxon>
        <taxon>Fungi</taxon>
        <taxon>Dikarya</taxon>
        <taxon>Ascomycota</taxon>
        <taxon>Pezizomycotina</taxon>
        <taxon>Dothideomycetes</taxon>
        <taxon>Dothideomycetidae</taxon>
        <taxon>Dothideales</taxon>
        <taxon>Saccotheciaceae</taxon>
        <taxon>Aureobasidium</taxon>
    </lineage>
</organism>
<keyword evidence="2" id="KW-0285">Flavoprotein</keyword>
<sequence length="573" mass="63046">MADNAKQINDTVPLRGSQRTLFDFPETFDHSNIPLGTDEIPVIIIGSSMVGMFLGLLLGYHGIRSVSFDRHPSTAIHPRAALFLLRTVEVLRQLGLEELFIKESQSNFDLDAGMLVVEKLYKGKTIASFQESDPAEVAKVTPSVRLWLTQNMFEPLLRQRALDYGAEQRFNQTVVHYEETSDGLLVVVKNETGVLRKYKTQYLVSSDGNRSATRKKEGIDWSGPGHISNAISINFRANLVPYLGTRAVHGTTYIANENISGGFRLDVGGKGGFLIVTRAVGRESFEPDSVSDQEARKFFEDCSGITADECGLKIDSVSYWSVAAFNAETFRGKRSNSRVFIMGDAAHVMPPTGGMGGNTGVADAYNLAWKLAFVLKGKASAGLLSTYDQERQPGAEFSMQQAFARLVTRVMHGKAPPGIRSEPELPDIICELGYRYTSGAFCKDESTDFDKNYENPYEPYVLPGGRLPHVALISAGKGLSSLDLIKQNFVLFTVQEDSSWLEASEKQKIPVDCHVIGSTEIYEDHHGAARATWKLDEGEALLVRPDGIIAWRSGGQPSEHADALKNALDSILH</sequence>
<evidence type="ECO:0000256" key="3">
    <source>
        <dbReference type="ARBA" id="ARBA00022827"/>
    </source>
</evidence>
<dbReference type="InterPro" id="IPR002938">
    <property type="entry name" value="FAD-bd"/>
</dbReference>
<keyword evidence="3" id="KW-0274">FAD</keyword>
<keyword evidence="8" id="KW-1185">Reference proteome</keyword>
<name>A0A9P8G1Y3_AURME</name>
<evidence type="ECO:0000313" key="7">
    <source>
        <dbReference type="EMBL" id="KAG9989065.1"/>
    </source>
</evidence>
<keyword evidence="5" id="KW-1133">Transmembrane helix</keyword>
<protein>
    <recommendedName>
        <fullName evidence="6">FAD-binding domain-containing protein</fullName>
    </recommendedName>
</protein>
<keyword evidence="4" id="KW-0560">Oxidoreductase</keyword>
<evidence type="ECO:0000256" key="4">
    <source>
        <dbReference type="ARBA" id="ARBA00023002"/>
    </source>
</evidence>
<dbReference type="InterPro" id="IPR050641">
    <property type="entry name" value="RIFMO-like"/>
</dbReference>
<reference evidence="7" key="2">
    <citation type="submission" date="2021-08" db="EMBL/GenBank/DDBJ databases">
        <authorList>
            <person name="Gostincar C."/>
            <person name="Sun X."/>
            <person name="Song Z."/>
            <person name="Gunde-Cimerman N."/>
        </authorList>
    </citation>
    <scope>NUCLEOTIDE SEQUENCE</scope>
    <source>
        <strain evidence="7">EXF-9298</strain>
    </source>
</reference>
<evidence type="ECO:0000256" key="1">
    <source>
        <dbReference type="ARBA" id="ARBA00001974"/>
    </source>
</evidence>
<dbReference type="Pfam" id="PF01494">
    <property type="entry name" value="FAD_binding_3"/>
    <property type="match status" value="1"/>
</dbReference>
<evidence type="ECO:0000313" key="8">
    <source>
        <dbReference type="Proteomes" id="UP000729357"/>
    </source>
</evidence>
<keyword evidence="5" id="KW-0812">Transmembrane</keyword>
<evidence type="ECO:0000256" key="5">
    <source>
        <dbReference type="SAM" id="Phobius"/>
    </source>
</evidence>
<comment type="cofactor">
    <cofactor evidence="1">
        <name>FAD</name>
        <dbReference type="ChEBI" id="CHEBI:57692"/>
    </cofactor>
</comment>
<gene>
    <name evidence="7" type="ORF">KCU98_g2163</name>
</gene>
<dbReference type="Proteomes" id="UP000729357">
    <property type="component" value="Unassembled WGS sequence"/>
</dbReference>